<reference evidence="7 8" key="1">
    <citation type="submission" date="2021-06" db="EMBL/GenBank/DDBJ databases">
        <title>Sphingomonas sp. XMGL2, whole genome shotgun sequencing project.</title>
        <authorList>
            <person name="Zhao G."/>
            <person name="Shen L."/>
        </authorList>
    </citation>
    <scope>NUCLEOTIDE SEQUENCE [LARGE SCALE GENOMIC DNA]</scope>
    <source>
        <strain evidence="7 8">XMGL2</strain>
    </source>
</reference>
<dbReference type="Proteomes" id="UP000776276">
    <property type="component" value="Unassembled WGS sequence"/>
</dbReference>
<dbReference type="EMBL" id="JAHKRT010000005">
    <property type="protein sequence ID" value="MBU3078308.1"/>
    <property type="molecule type" value="Genomic_DNA"/>
</dbReference>
<evidence type="ECO:0000256" key="3">
    <source>
        <dbReference type="ARBA" id="ARBA00022801"/>
    </source>
</evidence>
<keyword evidence="5" id="KW-0732">Signal</keyword>
<dbReference type="Pfam" id="PF01520">
    <property type="entry name" value="Amidase_3"/>
    <property type="match status" value="1"/>
</dbReference>
<protein>
    <recommendedName>
        <fullName evidence="2">N-acetylmuramoyl-L-alanine amidase</fullName>
        <ecNumber evidence="2">3.5.1.28</ecNumber>
    </recommendedName>
</protein>
<feature type="domain" description="MurNAc-LAA" evidence="6">
    <location>
        <begin position="111"/>
        <end position="265"/>
    </location>
</feature>
<gene>
    <name evidence="7" type="ORF">KOF26_10550</name>
</gene>
<keyword evidence="8" id="KW-1185">Reference proteome</keyword>
<evidence type="ECO:0000256" key="2">
    <source>
        <dbReference type="ARBA" id="ARBA00011901"/>
    </source>
</evidence>
<feature type="chain" id="PRO_5047212687" description="N-acetylmuramoyl-L-alanine amidase" evidence="5">
    <location>
        <begin position="18"/>
        <end position="279"/>
    </location>
</feature>
<dbReference type="EC" id="3.5.1.28" evidence="2"/>
<evidence type="ECO:0000313" key="8">
    <source>
        <dbReference type="Proteomes" id="UP000776276"/>
    </source>
</evidence>
<comment type="catalytic activity">
    <reaction evidence="1">
        <text>Hydrolyzes the link between N-acetylmuramoyl residues and L-amino acid residues in certain cell-wall glycopeptides.</text>
        <dbReference type="EC" id="3.5.1.28"/>
    </reaction>
</comment>
<evidence type="ECO:0000256" key="1">
    <source>
        <dbReference type="ARBA" id="ARBA00001561"/>
    </source>
</evidence>
<sequence>MLLPLLAGLAAVASAVAAPDVGRGPAAIKAAQSASPPVSEPARGRGRPLVVIDPGHGGHDPGTLAAGGSVAEKRVVLATALAIRDALVRSGRVRVALTRADDRFLPLTERVAIARRLKADLFLSIHADSAPNRAARGASVYTLSDVASDREAARLASRENSADRFGGLDLRAQAPDVRSILADLAQRETMNESAAFARLLRQQTDPVVRFRTVAHRFANFSVLRSGGIPAVLYETGYLSNAADAAFLQSAAGRRAIAEGARRAVEMQLARIATGPRPAP</sequence>
<dbReference type="PANTHER" id="PTHR30404">
    <property type="entry name" value="N-ACETYLMURAMOYL-L-ALANINE AMIDASE"/>
    <property type="match status" value="1"/>
</dbReference>
<comment type="caution">
    <text evidence="7">The sequence shown here is derived from an EMBL/GenBank/DDBJ whole genome shotgun (WGS) entry which is preliminary data.</text>
</comment>
<accession>A0ABS6BJ19</accession>
<evidence type="ECO:0000256" key="5">
    <source>
        <dbReference type="SAM" id="SignalP"/>
    </source>
</evidence>
<organism evidence="7 8">
    <name type="scientific">Sphingomonas quercus</name>
    <dbReference type="NCBI Taxonomy" id="2842451"/>
    <lineage>
        <taxon>Bacteria</taxon>
        <taxon>Pseudomonadati</taxon>
        <taxon>Pseudomonadota</taxon>
        <taxon>Alphaproteobacteria</taxon>
        <taxon>Sphingomonadales</taxon>
        <taxon>Sphingomonadaceae</taxon>
        <taxon>Sphingomonas</taxon>
    </lineage>
</organism>
<evidence type="ECO:0000313" key="7">
    <source>
        <dbReference type="EMBL" id="MBU3078308.1"/>
    </source>
</evidence>
<dbReference type="PANTHER" id="PTHR30404:SF0">
    <property type="entry name" value="N-ACETYLMURAMOYL-L-ALANINE AMIDASE AMIC"/>
    <property type="match status" value="1"/>
</dbReference>
<dbReference type="SMART" id="SM00646">
    <property type="entry name" value="Ami_3"/>
    <property type="match status" value="1"/>
</dbReference>
<dbReference type="InterPro" id="IPR002508">
    <property type="entry name" value="MurNAc-LAA_cat"/>
</dbReference>
<dbReference type="CDD" id="cd02696">
    <property type="entry name" value="MurNAc-LAA"/>
    <property type="match status" value="1"/>
</dbReference>
<keyword evidence="3" id="KW-0378">Hydrolase</keyword>
<feature type="signal peptide" evidence="5">
    <location>
        <begin position="1"/>
        <end position="17"/>
    </location>
</feature>
<dbReference type="InterPro" id="IPR050695">
    <property type="entry name" value="N-acetylmuramoyl_amidase_3"/>
</dbReference>
<name>A0ABS6BJ19_9SPHN</name>
<evidence type="ECO:0000256" key="4">
    <source>
        <dbReference type="SAM" id="MobiDB-lite"/>
    </source>
</evidence>
<feature type="region of interest" description="Disordered" evidence="4">
    <location>
        <begin position="28"/>
        <end position="64"/>
    </location>
</feature>
<evidence type="ECO:0000259" key="6">
    <source>
        <dbReference type="SMART" id="SM00646"/>
    </source>
</evidence>
<proteinExistence type="predicted"/>